<dbReference type="PRINTS" id="PR00037">
    <property type="entry name" value="HTHLACR"/>
</dbReference>
<feature type="domain" description="HTH deoR-type" evidence="6">
    <location>
        <begin position="3"/>
        <end position="58"/>
    </location>
</feature>
<evidence type="ECO:0000313" key="8">
    <source>
        <dbReference type="Proteomes" id="UP001165561"/>
    </source>
</evidence>
<protein>
    <recommendedName>
        <fullName evidence="1">Lactose phosphotransferase system repressor</fullName>
    </recommendedName>
</protein>
<dbReference type="SMART" id="SM01134">
    <property type="entry name" value="DeoRC"/>
    <property type="match status" value="1"/>
</dbReference>
<dbReference type="Pfam" id="PF00455">
    <property type="entry name" value="DeoRC"/>
    <property type="match status" value="1"/>
</dbReference>
<dbReference type="EMBL" id="JARACI010001151">
    <property type="protein sequence ID" value="MDD9207755.1"/>
    <property type="molecule type" value="Genomic_DNA"/>
</dbReference>
<keyword evidence="2" id="KW-0678">Repressor</keyword>
<gene>
    <name evidence="7" type="ORF">PU560_14965</name>
</gene>
<evidence type="ECO:0000256" key="5">
    <source>
        <dbReference type="ARBA" id="ARBA00024937"/>
    </source>
</evidence>
<keyword evidence="3" id="KW-0805">Transcription regulation</keyword>
<dbReference type="InterPro" id="IPR036388">
    <property type="entry name" value="WH-like_DNA-bd_sf"/>
</dbReference>
<dbReference type="PANTHER" id="PTHR30363">
    <property type="entry name" value="HTH-TYPE TRANSCRIPTIONAL REGULATOR SRLR-RELATED"/>
    <property type="match status" value="1"/>
</dbReference>
<evidence type="ECO:0000256" key="2">
    <source>
        <dbReference type="ARBA" id="ARBA00022491"/>
    </source>
</evidence>
<dbReference type="PROSITE" id="PS51000">
    <property type="entry name" value="HTH_DEOR_2"/>
    <property type="match status" value="1"/>
</dbReference>
<dbReference type="GO" id="GO:0003677">
    <property type="term" value="F:DNA binding"/>
    <property type="evidence" value="ECO:0007669"/>
    <property type="project" value="UniProtKB-KW"/>
</dbReference>
<dbReference type="Gene3D" id="1.10.10.10">
    <property type="entry name" value="Winged helix-like DNA-binding domain superfamily/Winged helix DNA-binding domain"/>
    <property type="match status" value="1"/>
</dbReference>
<dbReference type="InterPro" id="IPR036390">
    <property type="entry name" value="WH_DNA-bd_sf"/>
</dbReference>
<evidence type="ECO:0000313" key="7">
    <source>
        <dbReference type="EMBL" id="MDD9207755.1"/>
    </source>
</evidence>
<accession>A0ABT5U0A6</accession>
<dbReference type="InterPro" id="IPR050313">
    <property type="entry name" value="Carb_Metab_HTH_regulators"/>
</dbReference>
<reference evidence="7" key="1">
    <citation type="submission" date="2023-02" db="EMBL/GenBank/DDBJ databases">
        <title>Georgenia sp.10Sc9-8, isolated from a soil sample collected from the Taklamakan desert.</title>
        <authorList>
            <person name="Liu S."/>
        </authorList>
    </citation>
    <scope>NUCLEOTIDE SEQUENCE</scope>
    <source>
        <strain evidence="7">10Sc9-8</strain>
    </source>
</reference>
<dbReference type="InterPro" id="IPR001034">
    <property type="entry name" value="DeoR_HTH"/>
</dbReference>
<dbReference type="SUPFAM" id="SSF46785">
    <property type="entry name" value="Winged helix' DNA-binding domain"/>
    <property type="match status" value="1"/>
</dbReference>
<dbReference type="InterPro" id="IPR014036">
    <property type="entry name" value="DeoR-like_C"/>
</dbReference>
<dbReference type="Proteomes" id="UP001165561">
    <property type="component" value="Unassembled WGS sequence"/>
</dbReference>
<evidence type="ECO:0000259" key="6">
    <source>
        <dbReference type="PROSITE" id="PS51000"/>
    </source>
</evidence>
<evidence type="ECO:0000256" key="1">
    <source>
        <dbReference type="ARBA" id="ARBA00021390"/>
    </source>
</evidence>
<name>A0ABT5U0A6_9MICO</name>
<comment type="function">
    <text evidence="5">Repressor of the lactose catabolism operon. Galactose-6-phosphate is the inducer.</text>
</comment>
<organism evidence="7 8">
    <name type="scientific">Georgenia halotolerans</name>
    <dbReference type="NCBI Taxonomy" id="3028317"/>
    <lineage>
        <taxon>Bacteria</taxon>
        <taxon>Bacillati</taxon>
        <taxon>Actinomycetota</taxon>
        <taxon>Actinomycetes</taxon>
        <taxon>Micrococcales</taxon>
        <taxon>Bogoriellaceae</taxon>
        <taxon>Georgenia</taxon>
    </lineage>
</organism>
<dbReference type="PANTHER" id="PTHR30363:SF4">
    <property type="entry name" value="GLYCEROL-3-PHOSPHATE REGULON REPRESSOR"/>
    <property type="match status" value="1"/>
</dbReference>
<evidence type="ECO:0000256" key="4">
    <source>
        <dbReference type="ARBA" id="ARBA00023163"/>
    </source>
</evidence>
<keyword evidence="7" id="KW-0238">DNA-binding</keyword>
<dbReference type="InterPro" id="IPR037171">
    <property type="entry name" value="NagB/RpiA_transferase-like"/>
</dbReference>
<evidence type="ECO:0000256" key="3">
    <source>
        <dbReference type="ARBA" id="ARBA00023015"/>
    </source>
</evidence>
<sequence length="258" mass="27528">MNGAARRDEILRMVRRKGYVSVSEAAQALGVDTSTVRRDLARLDHLGLVERSHGGALPVRDEDDIPFDVKMGRLVPEKQAIGRLAASLVPDGAAMILDSGSTSLMVAQALAGHRDLTVITPDIRVAAELITRPDVRLIVPGGEGVASTTTVVSQEAVESMRRFHVDVAVMGADAVDVDGATNMNGTVIPLKRAMLGAARRAVLVMDSSKFGVRRLVKVAPLDQFDEIVTDDGLAEEIARAYPVPVRRAPVAREGQVPA</sequence>
<dbReference type="SMART" id="SM00420">
    <property type="entry name" value="HTH_DEOR"/>
    <property type="match status" value="1"/>
</dbReference>
<dbReference type="Pfam" id="PF08220">
    <property type="entry name" value="HTH_DeoR"/>
    <property type="match status" value="1"/>
</dbReference>
<dbReference type="SUPFAM" id="SSF100950">
    <property type="entry name" value="NagB/RpiA/CoA transferase-like"/>
    <property type="match status" value="1"/>
</dbReference>
<comment type="caution">
    <text evidence="7">The sequence shown here is derived from an EMBL/GenBank/DDBJ whole genome shotgun (WGS) entry which is preliminary data.</text>
</comment>
<proteinExistence type="predicted"/>
<keyword evidence="4" id="KW-0804">Transcription</keyword>
<keyword evidence="8" id="KW-1185">Reference proteome</keyword>
<dbReference type="Gene3D" id="3.40.50.1360">
    <property type="match status" value="1"/>
</dbReference>